<comment type="caution">
    <text evidence="25">The sequence shown here is derived from an EMBL/GenBank/DDBJ whole genome shotgun (WGS) entry which is preliminary data.</text>
</comment>
<keyword evidence="9" id="KW-0809">Transit peptide</keyword>
<evidence type="ECO:0000256" key="5">
    <source>
        <dbReference type="ARBA" id="ARBA00022490"/>
    </source>
</evidence>
<evidence type="ECO:0000259" key="24">
    <source>
        <dbReference type="Pfam" id="PF03061"/>
    </source>
</evidence>
<dbReference type="CDD" id="cd03443">
    <property type="entry name" value="PaaI_thioesterase"/>
    <property type="match status" value="1"/>
</dbReference>
<evidence type="ECO:0000256" key="15">
    <source>
        <dbReference type="ARBA" id="ARBA00038456"/>
    </source>
</evidence>
<evidence type="ECO:0000256" key="11">
    <source>
        <dbReference type="ARBA" id="ARBA00023136"/>
    </source>
</evidence>
<evidence type="ECO:0000256" key="22">
    <source>
        <dbReference type="ARBA" id="ARBA00048074"/>
    </source>
</evidence>
<evidence type="ECO:0000256" key="14">
    <source>
        <dbReference type="ARBA" id="ARBA00037002"/>
    </source>
</evidence>
<feature type="domain" description="Thioesterase" evidence="24">
    <location>
        <begin position="134"/>
        <end position="206"/>
    </location>
</feature>
<evidence type="ECO:0000256" key="6">
    <source>
        <dbReference type="ARBA" id="ARBA00022703"/>
    </source>
</evidence>
<evidence type="ECO:0000313" key="25">
    <source>
        <dbReference type="EMBL" id="MFC7330224.1"/>
    </source>
</evidence>
<gene>
    <name evidence="25" type="ORF">ACFQRF_21090</name>
</gene>
<evidence type="ECO:0000256" key="4">
    <source>
        <dbReference type="ARBA" id="ARBA00022475"/>
    </source>
</evidence>
<evidence type="ECO:0000256" key="19">
    <source>
        <dbReference type="ARBA" id="ARBA00047588"/>
    </source>
</evidence>
<dbReference type="InterPro" id="IPR006683">
    <property type="entry name" value="Thioestr_dom"/>
</dbReference>
<comment type="catalytic activity">
    <reaction evidence="13">
        <text>(5Z,8Z,11Z,14Z)-eicosatetraenoyl-CoA + H2O = (5Z,8Z,11Z,14Z)-eicosatetraenoate + CoA + H(+)</text>
        <dbReference type="Rhea" id="RHEA:40151"/>
        <dbReference type="ChEBI" id="CHEBI:15377"/>
        <dbReference type="ChEBI" id="CHEBI:15378"/>
        <dbReference type="ChEBI" id="CHEBI:32395"/>
        <dbReference type="ChEBI" id="CHEBI:57287"/>
        <dbReference type="ChEBI" id="CHEBI:57368"/>
    </reaction>
    <physiologicalReaction direction="left-to-right" evidence="13">
        <dbReference type="Rhea" id="RHEA:40152"/>
    </physiologicalReaction>
</comment>
<comment type="catalytic activity">
    <reaction evidence="21">
        <text>decanoyl-CoA + H2O = decanoate + CoA + H(+)</text>
        <dbReference type="Rhea" id="RHEA:40059"/>
        <dbReference type="ChEBI" id="CHEBI:15377"/>
        <dbReference type="ChEBI" id="CHEBI:15378"/>
        <dbReference type="ChEBI" id="CHEBI:27689"/>
        <dbReference type="ChEBI" id="CHEBI:57287"/>
        <dbReference type="ChEBI" id="CHEBI:61430"/>
    </reaction>
    <physiologicalReaction direction="left-to-right" evidence="21">
        <dbReference type="Rhea" id="RHEA:40060"/>
    </physiologicalReaction>
</comment>
<keyword evidence="26" id="KW-1185">Reference proteome</keyword>
<evidence type="ECO:0000256" key="3">
    <source>
        <dbReference type="ARBA" id="ARBA00004632"/>
    </source>
</evidence>
<dbReference type="GO" id="GO:0016787">
    <property type="term" value="F:hydrolase activity"/>
    <property type="evidence" value="ECO:0007669"/>
    <property type="project" value="UniProtKB-KW"/>
</dbReference>
<evidence type="ECO:0000256" key="18">
    <source>
        <dbReference type="ARBA" id="ARBA00043210"/>
    </source>
</evidence>
<evidence type="ECO:0000256" key="12">
    <source>
        <dbReference type="ARBA" id="ARBA00023273"/>
    </source>
</evidence>
<comment type="similarity">
    <text evidence="15">Belongs to the THEM4/THEM5 thioesterase family.</text>
</comment>
<dbReference type="Pfam" id="PF03061">
    <property type="entry name" value="4HBT"/>
    <property type="match status" value="1"/>
</dbReference>
<accession>A0ABW2KJN9</accession>
<dbReference type="PANTHER" id="PTHR12418:SF19">
    <property type="entry name" value="ACYL-COENZYME A THIOESTERASE THEM4"/>
    <property type="match status" value="1"/>
</dbReference>
<evidence type="ECO:0000256" key="1">
    <source>
        <dbReference type="ARBA" id="ARBA00004170"/>
    </source>
</evidence>
<organism evidence="25 26">
    <name type="scientific">Marinactinospora rubrisoli</name>
    <dbReference type="NCBI Taxonomy" id="2715399"/>
    <lineage>
        <taxon>Bacteria</taxon>
        <taxon>Bacillati</taxon>
        <taxon>Actinomycetota</taxon>
        <taxon>Actinomycetes</taxon>
        <taxon>Streptosporangiales</taxon>
        <taxon>Nocardiopsidaceae</taxon>
        <taxon>Marinactinospora</taxon>
    </lineage>
</organism>
<evidence type="ECO:0000256" key="17">
    <source>
        <dbReference type="ARBA" id="ARBA00040123"/>
    </source>
</evidence>
<sequence length="220" mass="23042">MTVEAEPVAGLPDPTEYGFSVVRESEIPREHHDLVARVRELVDAVAHTQAEPAELAAAEATVAELTELLSRRRRDTGTLLLHRPPGGPPEYGTVTNLVAGPTNAVAPPLVMAPGADGELRGEVTLNGVYQGPPGIVHGGWLAALLDQALGAAASAAGMPGLTANLSVDYRRPTPLHAPLTVTSRVTGTERRKVFVAAEIRHDGEVTAEGTALMVRLAVPD</sequence>
<evidence type="ECO:0000256" key="20">
    <source>
        <dbReference type="ARBA" id="ARBA00047734"/>
    </source>
</evidence>
<reference evidence="26" key="1">
    <citation type="journal article" date="2019" name="Int. J. Syst. Evol. Microbiol.">
        <title>The Global Catalogue of Microorganisms (GCM) 10K type strain sequencing project: providing services to taxonomists for standard genome sequencing and annotation.</title>
        <authorList>
            <consortium name="The Broad Institute Genomics Platform"/>
            <consortium name="The Broad Institute Genome Sequencing Center for Infectious Disease"/>
            <person name="Wu L."/>
            <person name="Ma J."/>
        </authorList>
    </citation>
    <scope>NUCLEOTIDE SEQUENCE [LARGE SCALE GENOMIC DNA]</scope>
    <source>
        <strain evidence="26">CGMCC 4.7382</strain>
    </source>
</reference>
<keyword evidence="5" id="KW-0963">Cytoplasm</keyword>
<dbReference type="Gene3D" id="3.10.129.10">
    <property type="entry name" value="Hotdog Thioesterase"/>
    <property type="match status" value="1"/>
</dbReference>
<evidence type="ECO:0000256" key="7">
    <source>
        <dbReference type="ARBA" id="ARBA00022801"/>
    </source>
</evidence>
<keyword evidence="6" id="KW-0053">Apoptosis</keyword>
<evidence type="ECO:0000256" key="10">
    <source>
        <dbReference type="ARBA" id="ARBA00023098"/>
    </source>
</evidence>
<dbReference type="EC" id="3.1.2.2" evidence="16"/>
<comment type="catalytic activity">
    <reaction evidence="19">
        <text>octanoyl-CoA + H2O = octanoate + CoA + H(+)</text>
        <dbReference type="Rhea" id="RHEA:30143"/>
        <dbReference type="ChEBI" id="CHEBI:15377"/>
        <dbReference type="ChEBI" id="CHEBI:15378"/>
        <dbReference type="ChEBI" id="CHEBI:25646"/>
        <dbReference type="ChEBI" id="CHEBI:57287"/>
        <dbReference type="ChEBI" id="CHEBI:57386"/>
    </reaction>
    <physiologicalReaction direction="left-to-right" evidence="19">
        <dbReference type="Rhea" id="RHEA:30144"/>
    </physiologicalReaction>
</comment>
<evidence type="ECO:0000256" key="16">
    <source>
        <dbReference type="ARBA" id="ARBA00038848"/>
    </source>
</evidence>
<keyword evidence="7 25" id="KW-0378">Hydrolase</keyword>
<comment type="subcellular location">
    <subcellularLocation>
        <location evidence="3">Cell projection</location>
        <location evidence="3">Ruffle membrane</location>
    </subcellularLocation>
    <subcellularLocation>
        <location evidence="2">Cytoplasm</location>
    </subcellularLocation>
    <subcellularLocation>
        <location evidence="1">Membrane</location>
        <topology evidence="1">Peripheral membrane protein</topology>
    </subcellularLocation>
</comment>
<keyword evidence="10" id="KW-0443">Lipid metabolism</keyword>
<keyword evidence="12" id="KW-0966">Cell projection</keyword>
<evidence type="ECO:0000256" key="13">
    <source>
        <dbReference type="ARBA" id="ARBA00035852"/>
    </source>
</evidence>
<proteinExistence type="inferred from homology"/>
<dbReference type="PANTHER" id="PTHR12418">
    <property type="entry name" value="ACYL-COENZYME A THIOESTERASE THEM4"/>
    <property type="match status" value="1"/>
</dbReference>
<dbReference type="Proteomes" id="UP001596540">
    <property type="component" value="Unassembled WGS sequence"/>
</dbReference>
<evidence type="ECO:0000256" key="9">
    <source>
        <dbReference type="ARBA" id="ARBA00022946"/>
    </source>
</evidence>
<comment type="catalytic activity">
    <reaction evidence="14">
        <text>(9Z)-octadecenoyl-CoA + H2O = (9Z)-octadecenoate + CoA + H(+)</text>
        <dbReference type="Rhea" id="RHEA:40139"/>
        <dbReference type="ChEBI" id="CHEBI:15377"/>
        <dbReference type="ChEBI" id="CHEBI:15378"/>
        <dbReference type="ChEBI" id="CHEBI:30823"/>
        <dbReference type="ChEBI" id="CHEBI:57287"/>
        <dbReference type="ChEBI" id="CHEBI:57387"/>
    </reaction>
    <physiologicalReaction direction="left-to-right" evidence="14">
        <dbReference type="Rhea" id="RHEA:40140"/>
    </physiologicalReaction>
</comment>
<dbReference type="InterPro" id="IPR029069">
    <property type="entry name" value="HotDog_dom_sf"/>
</dbReference>
<keyword evidence="4" id="KW-1003">Cell membrane</keyword>
<keyword evidence="8" id="KW-0276">Fatty acid metabolism</keyword>
<comment type="catalytic activity">
    <reaction evidence="23">
        <text>tetradecanoyl-CoA + H2O = tetradecanoate + CoA + H(+)</text>
        <dbReference type="Rhea" id="RHEA:40119"/>
        <dbReference type="ChEBI" id="CHEBI:15377"/>
        <dbReference type="ChEBI" id="CHEBI:15378"/>
        <dbReference type="ChEBI" id="CHEBI:30807"/>
        <dbReference type="ChEBI" id="CHEBI:57287"/>
        <dbReference type="ChEBI" id="CHEBI:57385"/>
    </reaction>
    <physiologicalReaction direction="left-to-right" evidence="23">
        <dbReference type="Rhea" id="RHEA:40120"/>
    </physiologicalReaction>
</comment>
<dbReference type="InterPro" id="IPR052365">
    <property type="entry name" value="THEM4/THEM5_acyl-CoA_thioest"/>
</dbReference>
<evidence type="ECO:0000256" key="23">
    <source>
        <dbReference type="ARBA" id="ARBA00048180"/>
    </source>
</evidence>
<dbReference type="SUPFAM" id="SSF54637">
    <property type="entry name" value="Thioesterase/thiol ester dehydrase-isomerase"/>
    <property type="match status" value="1"/>
</dbReference>
<name>A0ABW2KJN9_9ACTN</name>
<evidence type="ECO:0000256" key="2">
    <source>
        <dbReference type="ARBA" id="ARBA00004496"/>
    </source>
</evidence>
<dbReference type="RefSeq" id="WP_379872873.1">
    <property type="nucleotide sequence ID" value="NZ_JBHTBH010000011.1"/>
</dbReference>
<evidence type="ECO:0000256" key="21">
    <source>
        <dbReference type="ARBA" id="ARBA00047969"/>
    </source>
</evidence>
<evidence type="ECO:0000256" key="8">
    <source>
        <dbReference type="ARBA" id="ARBA00022832"/>
    </source>
</evidence>
<protein>
    <recommendedName>
        <fullName evidence="17">Acyl-coenzyme A thioesterase THEM4</fullName>
        <ecNumber evidence="16">3.1.2.2</ecNumber>
    </recommendedName>
    <alternativeName>
        <fullName evidence="18">Thioesterase superfamily member 4</fullName>
    </alternativeName>
</protein>
<keyword evidence="11" id="KW-0472">Membrane</keyword>
<comment type="catalytic activity">
    <reaction evidence="22">
        <text>dodecanoyl-CoA + H2O = dodecanoate + CoA + H(+)</text>
        <dbReference type="Rhea" id="RHEA:30135"/>
        <dbReference type="ChEBI" id="CHEBI:15377"/>
        <dbReference type="ChEBI" id="CHEBI:15378"/>
        <dbReference type="ChEBI" id="CHEBI:18262"/>
        <dbReference type="ChEBI" id="CHEBI:57287"/>
        <dbReference type="ChEBI" id="CHEBI:57375"/>
    </reaction>
    <physiologicalReaction direction="left-to-right" evidence="22">
        <dbReference type="Rhea" id="RHEA:30136"/>
    </physiologicalReaction>
</comment>
<evidence type="ECO:0000313" key="26">
    <source>
        <dbReference type="Proteomes" id="UP001596540"/>
    </source>
</evidence>
<dbReference type="EMBL" id="JBHTBH010000011">
    <property type="protein sequence ID" value="MFC7330224.1"/>
    <property type="molecule type" value="Genomic_DNA"/>
</dbReference>
<comment type="catalytic activity">
    <reaction evidence="20">
        <text>hexadecanoyl-CoA + H2O = hexadecanoate + CoA + H(+)</text>
        <dbReference type="Rhea" id="RHEA:16645"/>
        <dbReference type="ChEBI" id="CHEBI:7896"/>
        <dbReference type="ChEBI" id="CHEBI:15377"/>
        <dbReference type="ChEBI" id="CHEBI:15378"/>
        <dbReference type="ChEBI" id="CHEBI:57287"/>
        <dbReference type="ChEBI" id="CHEBI:57379"/>
        <dbReference type="EC" id="3.1.2.2"/>
    </reaction>
    <physiologicalReaction direction="left-to-right" evidence="20">
        <dbReference type="Rhea" id="RHEA:16646"/>
    </physiologicalReaction>
</comment>